<dbReference type="EMBL" id="KM880817">
    <property type="protein sequence ID" value="AIX13895.1"/>
    <property type="molecule type" value="Genomic_DNA"/>
</dbReference>
<evidence type="ECO:0000313" key="50">
    <source>
        <dbReference type="EMBL" id="AIX13932.1"/>
    </source>
</evidence>
<dbReference type="EMBL" id="KM880822">
    <property type="protein sequence ID" value="AIX13900.1"/>
    <property type="molecule type" value="Genomic_DNA"/>
</dbReference>
<dbReference type="EMBL" id="KM880813">
    <property type="protein sequence ID" value="AIX13891.1"/>
    <property type="molecule type" value="Genomic_DNA"/>
</dbReference>
<evidence type="ECO:0000313" key="14">
    <source>
        <dbReference type="EMBL" id="AIX13889.1"/>
    </source>
</evidence>
<name>A0A0A0YTL0_9ARAC</name>
<evidence type="ECO:0000313" key="21">
    <source>
        <dbReference type="EMBL" id="AIX13896.1"/>
    </source>
</evidence>
<evidence type="ECO:0000313" key="45">
    <source>
        <dbReference type="EMBL" id="AIX13927.1"/>
    </source>
</evidence>
<dbReference type="EMBL" id="KM880861">
    <property type="protein sequence ID" value="AIX13939.1"/>
    <property type="molecule type" value="Genomic_DNA"/>
</dbReference>
<dbReference type="EMBL" id="KM880818">
    <property type="protein sequence ID" value="AIX13896.1"/>
    <property type="molecule type" value="Genomic_DNA"/>
</dbReference>
<evidence type="ECO:0000313" key="43">
    <source>
        <dbReference type="EMBL" id="AIX13922.1"/>
    </source>
</evidence>
<dbReference type="EMBL" id="KM880860">
    <property type="protein sequence ID" value="AIX13938.1"/>
    <property type="molecule type" value="Genomic_DNA"/>
</dbReference>
<protein>
    <submittedName>
        <fullName evidence="27">Putative granulin</fullName>
    </submittedName>
</protein>
<evidence type="ECO:0000313" key="12">
    <source>
        <dbReference type="EMBL" id="AIX13887.1"/>
    </source>
</evidence>
<evidence type="ECO:0000313" key="6">
    <source>
        <dbReference type="EMBL" id="AIX13881.1"/>
    </source>
</evidence>
<evidence type="ECO:0000256" key="4">
    <source>
        <dbReference type="ARBA" id="ARBA00023157"/>
    </source>
</evidence>
<comment type="similarity">
    <text evidence="2">Belongs to the granulin family.</text>
</comment>
<dbReference type="EMBL" id="KM880854">
    <property type="protein sequence ID" value="AIX13932.1"/>
    <property type="molecule type" value="Genomic_DNA"/>
</dbReference>
<dbReference type="InterPro" id="IPR037277">
    <property type="entry name" value="Granulin_sf"/>
</dbReference>
<dbReference type="EMBL" id="KM880814">
    <property type="protein sequence ID" value="AIX13892.1"/>
    <property type="molecule type" value="Genomic_DNA"/>
</dbReference>
<dbReference type="EMBL" id="KM880807">
    <property type="protein sequence ID" value="AIX13885.1"/>
    <property type="molecule type" value="Genomic_DNA"/>
</dbReference>
<dbReference type="EMBL" id="KM880856">
    <property type="protein sequence ID" value="AIX13934.1"/>
    <property type="molecule type" value="Genomic_DNA"/>
</dbReference>
<dbReference type="GO" id="GO:0005576">
    <property type="term" value="C:extracellular region"/>
    <property type="evidence" value="ECO:0007669"/>
    <property type="project" value="UniProtKB-SubCell"/>
</dbReference>
<evidence type="ECO:0000313" key="39">
    <source>
        <dbReference type="EMBL" id="AIX13915.1"/>
    </source>
</evidence>
<dbReference type="EMBL" id="KM880812">
    <property type="protein sequence ID" value="AIX13890.1"/>
    <property type="molecule type" value="Genomic_DNA"/>
</dbReference>
<evidence type="ECO:0000313" key="44">
    <source>
        <dbReference type="EMBL" id="AIX13923.1"/>
    </source>
</evidence>
<dbReference type="EMBL" id="KM880820">
    <property type="protein sequence ID" value="AIX13898.1"/>
    <property type="molecule type" value="Genomic_DNA"/>
</dbReference>
<evidence type="ECO:0000313" key="26">
    <source>
        <dbReference type="EMBL" id="AIX13901.1"/>
    </source>
</evidence>
<evidence type="ECO:0000313" key="35">
    <source>
        <dbReference type="EMBL" id="AIX13910.1"/>
    </source>
</evidence>
<evidence type="ECO:0000313" key="59">
    <source>
        <dbReference type="EMBL" id="AIX13941.1"/>
    </source>
</evidence>
<keyword evidence="4" id="KW-1015">Disulfide bond</keyword>
<evidence type="ECO:0000313" key="31">
    <source>
        <dbReference type="EMBL" id="AIX13906.1"/>
    </source>
</evidence>
<dbReference type="EMBL" id="KM880844">
    <property type="protein sequence ID" value="AIX13922.1"/>
    <property type="molecule type" value="Genomic_DNA"/>
</dbReference>
<dbReference type="PANTHER" id="PTHR12274">
    <property type="entry name" value="GRANULIN"/>
    <property type="match status" value="1"/>
</dbReference>
<dbReference type="EMBL" id="KM880830">
    <property type="protein sequence ID" value="AIX13908.1"/>
    <property type="molecule type" value="Genomic_DNA"/>
</dbReference>
<evidence type="ECO:0000313" key="36">
    <source>
        <dbReference type="EMBL" id="AIX13911.1"/>
    </source>
</evidence>
<evidence type="ECO:0000313" key="33">
    <source>
        <dbReference type="EMBL" id="AIX13908.1"/>
    </source>
</evidence>
<evidence type="ECO:0000313" key="54">
    <source>
        <dbReference type="EMBL" id="AIX13936.1"/>
    </source>
</evidence>
<evidence type="ECO:0000313" key="41">
    <source>
        <dbReference type="EMBL" id="AIX13920.1"/>
    </source>
</evidence>
<dbReference type="EMBL" id="KM880832">
    <property type="protein sequence ID" value="AIX13910.1"/>
    <property type="molecule type" value="Genomic_DNA"/>
</dbReference>
<dbReference type="EMBL" id="KM880834">
    <property type="protein sequence ID" value="AIX13912.1"/>
    <property type="molecule type" value="Genomic_DNA"/>
</dbReference>
<evidence type="ECO:0000313" key="51">
    <source>
        <dbReference type="EMBL" id="AIX13933.1"/>
    </source>
</evidence>
<dbReference type="EMBL" id="KM880858">
    <property type="protein sequence ID" value="AIX13936.1"/>
    <property type="molecule type" value="Genomic_DNA"/>
</dbReference>
<dbReference type="EMBL" id="KM880808">
    <property type="protein sequence ID" value="AIX13886.1"/>
    <property type="molecule type" value="Genomic_DNA"/>
</dbReference>
<evidence type="ECO:0000313" key="7">
    <source>
        <dbReference type="EMBL" id="AIX13882.1"/>
    </source>
</evidence>
<evidence type="ECO:0000313" key="11">
    <source>
        <dbReference type="EMBL" id="AIX13886.1"/>
    </source>
</evidence>
<dbReference type="EMBL" id="KM880843">
    <property type="protein sequence ID" value="AIX13921.1"/>
    <property type="molecule type" value="Genomic_DNA"/>
</dbReference>
<dbReference type="EMBL" id="KM880825">
    <property type="protein sequence ID" value="AIX13903.1"/>
    <property type="molecule type" value="Genomic_DNA"/>
</dbReference>
<dbReference type="EMBL" id="KM880821">
    <property type="protein sequence ID" value="AIX13899.1"/>
    <property type="molecule type" value="Genomic_DNA"/>
</dbReference>
<dbReference type="EMBL" id="KM880862">
    <property type="protein sequence ID" value="AIX13940.1"/>
    <property type="molecule type" value="Genomic_DNA"/>
</dbReference>
<evidence type="ECO:0000313" key="56">
    <source>
        <dbReference type="EMBL" id="AIX13938.1"/>
    </source>
</evidence>
<dbReference type="EMBL" id="KM880810">
    <property type="protein sequence ID" value="AIX13888.1"/>
    <property type="molecule type" value="Genomic_DNA"/>
</dbReference>
<dbReference type="EMBL" id="KM880803">
    <property type="protein sequence ID" value="AIX13881.1"/>
    <property type="molecule type" value="Genomic_DNA"/>
</dbReference>
<dbReference type="PROSITE" id="PS00799">
    <property type="entry name" value="GRANULINS"/>
    <property type="match status" value="3"/>
</dbReference>
<keyword evidence="3" id="KW-0964">Secreted</keyword>
<dbReference type="PANTHER" id="PTHR12274:SF3">
    <property type="entry name" value="PROGRANULIN"/>
    <property type="match status" value="1"/>
</dbReference>
<evidence type="ECO:0000256" key="2">
    <source>
        <dbReference type="ARBA" id="ARBA00010093"/>
    </source>
</evidence>
<evidence type="ECO:0000313" key="16">
    <source>
        <dbReference type="EMBL" id="AIX13891.1"/>
    </source>
</evidence>
<evidence type="ECO:0000313" key="18">
    <source>
        <dbReference type="EMBL" id="AIX13893.1"/>
    </source>
</evidence>
<evidence type="ECO:0000313" key="15">
    <source>
        <dbReference type="EMBL" id="AIX13890.1"/>
    </source>
</evidence>
<evidence type="ECO:0000313" key="20">
    <source>
        <dbReference type="EMBL" id="AIX13895.1"/>
    </source>
</evidence>
<evidence type="ECO:0000313" key="10">
    <source>
        <dbReference type="EMBL" id="AIX13885.1"/>
    </source>
</evidence>
<dbReference type="SMART" id="SM00277">
    <property type="entry name" value="GRAN"/>
    <property type="match status" value="2"/>
</dbReference>
<evidence type="ECO:0000256" key="1">
    <source>
        <dbReference type="ARBA" id="ARBA00004613"/>
    </source>
</evidence>
<dbReference type="EMBL" id="KM880828">
    <property type="protein sequence ID" value="AIX13906.1"/>
    <property type="molecule type" value="Genomic_DNA"/>
</dbReference>
<sequence length="219" mass="23986">CDDHIHCCPEGTKCSVGMCIQSSFQNITAEKYMTDNSIIYPRKKFVCPNDATCCKGTGSDTFGYCPVKDGICCYDGKHCCPQDTICDLPQGMCIGKGYVSEMYDSHKNHIKPQISTTATMKTLKVSNIICPGSSFQCPNGYTCCELPSGNWGCCPFVKATCCKDHLHCCPENMQCSPTSDYCSQGQKNVTAFLNKPAVKIEEVNILCPDKSQCEEGMTC</sequence>
<evidence type="ECO:0000313" key="49">
    <source>
        <dbReference type="EMBL" id="AIX13931.1"/>
    </source>
</evidence>
<evidence type="ECO:0000313" key="37">
    <source>
        <dbReference type="EMBL" id="AIX13912.1"/>
    </source>
</evidence>
<accession>A0A0A0YTL0</accession>
<dbReference type="EMBL" id="KM880849">
    <property type="protein sequence ID" value="AIX13927.1"/>
    <property type="molecule type" value="Genomic_DNA"/>
</dbReference>
<dbReference type="InterPro" id="IPR039036">
    <property type="entry name" value="Granulin_fam"/>
</dbReference>
<dbReference type="EMBL" id="KM880857">
    <property type="protein sequence ID" value="AIX13935.1"/>
    <property type="molecule type" value="Genomic_DNA"/>
</dbReference>
<dbReference type="EMBL" id="KM880852">
    <property type="protein sequence ID" value="AIX13930.1"/>
    <property type="molecule type" value="Genomic_DNA"/>
</dbReference>
<dbReference type="EMBL" id="KM880823">
    <property type="protein sequence ID" value="AIX13901.1"/>
    <property type="molecule type" value="Genomic_DNA"/>
</dbReference>
<comment type="subcellular location">
    <subcellularLocation>
        <location evidence="1">Secreted</location>
    </subcellularLocation>
</comment>
<dbReference type="EMBL" id="KM880837">
    <property type="protein sequence ID" value="AIX13915.1"/>
    <property type="molecule type" value="Genomic_DNA"/>
</dbReference>
<dbReference type="EMBL" id="KM880833">
    <property type="protein sequence ID" value="AIX13911.1"/>
    <property type="molecule type" value="Genomic_DNA"/>
</dbReference>
<evidence type="ECO:0000313" key="19">
    <source>
        <dbReference type="EMBL" id="AIX13894.1"/>
    </source>
</evidence>
<evidence type="ECO:0000313" key="13">
    <source>
        <dbReference type="EMBL" id="AIX13888.1"/>
    </source>
</evidence>
<dbReference type="EMBL" id="KM880851">
    <property type="protein sequence ID" value="AIX13929.1"/>
    <property type="molecule type" value="Genomic_DNA"/>
</dbReference>
<evidence type="ECO:0000313" key="40">
    <source>
        <dbReference type="EMBL" id="AIX13917.1"/>
    </source>
</evidence>
<evidence type="ECO:0000313" key="38">
    <source>
        <dbReference type="EMBL" id="AIX13913.1"/>
    </source>
</evidence>
<dbReference type="EMBL" id="KM880863">
    <property type="protein sequence ID" value="AIX13941.1"/>
    <property type="molecule type" value="Genomic_DNA"/>
</dbReference>
<evidence type="ECO:0000259" key="5">
    <source>
        <dbReference type="PROSITE" id="PS00799"/>
    </source>
</evidence>
<dbReference type="EMBL" id="KM880824">
    <property type="protein sequence ID" value="AIX13902.1"/>
    <property type="molecule type" value="Genomic_DNA"/>
</dbReference>
<feature type="domain" description="Granulins" evidence="5">
    <location>
        <begin position="162"/>
        <end position="175"/>
    </location>
</feature>
<dbReference type="EMBL" id="KM880859">
    <property type="protein sequence ID" value="AIX13937.1"/>
    <property type="molecule type" value="Genomic_DNA"/>
</dbReference>
<evidence type="ECO:0000313" key="8">
    <source>
        <dbReference type="EMBL" id="AIX13883.1"/>
    </source>
</evidence>
<dbReference type="EMBL" id="KM880826">
    <property type="protein sequence ID" value="AIX13904.1"/>
    <property type="molecule type" value="Genomic_DNA"/>
</dbReference>
<evidence type="ECO:0000313" key="52">
    <source>
        <dbReference type="EMBL" id="AIX13934.1"/>
    </source>
</evidence>
<evidence type="ECO:0000313" key="28">
    <source>
        <dbReference type="EMBL" id="AIX13903.1"/>
    </source>
</evidence>
<dbReference type="EMBL" id="KM880809">
    <property type="protein sequence ID" value="AIX13887.1"/>
    <property type="molecule type" value="Genomic_DNA"/>
</dbReference>
<evidence type="ECO:0000313" key="22">
    <source>
        <dbReference type="EMBL" id="AIX13897.1"/>
    </source>
</evidence>
<evidence type="ECO:0000313" key="25">
    <source>
        <dbReference type="EMBL" id="AIX13900.1"/>
    </source>
</evidence>
<dbReference type="AlphaFoldDB" id="A0A0A0YTL0"/>
<evidence type="ECO:0000313" key="55">
    <source>
        <dbReference type="EMBL" id="AIX13937.1"/>
    </source>
</evidence>
<dbReference type="SUPFAM" id="SSF57277">
    <property type="entry name" value="Granulin repeat"/>
    <property type="match status" value="1"/>
</dbReference>
<evidence type="ECO:0000313" key="34">
    <source>
        <dbReference type="EMBL" id="AIX13909.1"/>
    </source>
</evidence>
<dbReference type="EMBL" id="KM880827">
    <property type="protein sequence ID" value="AIX13905.1"/>
    <property type="molecule type" value="Genomic_DNA"/>
</dbReference>
<dbReference type="EMBL" id="KM880819">
    <property type="protein sequence ID" value="AIX13897.1"/>
    <property type="molecule type" value="Genomic_DNA"/>
</dbReference>
<evidence type="ECO:0000313" key="48">
    <source>
        <dbReference type="EMBL" id="AIX13930.1"/>
    </source>
</evidence>
<evidence type="ECO:0000313" key="23">
    <source>
        <dbReference type="EMBL" id="AIX13898.1"/>
    </source>
</evidence>
<evidence type="ECO:0000313" key="47">
    <source>
        <dbReference type="EMBL" id="AIX13929.1"/>
    </source>
</evidence>
<evidence type="ECO:0000313" key="42">
    <source>
        <dbReference type="EMBL" id="AIX13921.1"/>
    </source>
</evidence>
<dbReference type="EMBL" id="KM880839">
    <property type="protein sequence ID" value="AIX13917.1"/>
    <property type="molecule type" value="Genomic_DNA"/>
</dbReference>
<dbReference type="EMBL" id="KM880842">
    <property type="protein sequence ID" value="AIX13920.1"/>
    <property type="molecule type" value="Genomic_DNA"/>
</dbReference>
<evidence type="ECO:0000313" key="53">
    <source>
        <dbReference type="EMBL" id="AIX13935.1"/>
    </source>
</evidence>
<evidence type="ECO:0000313" key="30">
    <source>
        <dbReference type="EMBL" id="AIX13905.1"/>
    </source>
</evidence>
<dbReference type="EMBL" id="KM880811">
    <property type="protein sequence ID" value="AIX13889.1"/>
    <property type="molecule type" value="Genomic_DNA"/>
</dbReference>
<dbReference type="EMBL" id="KM880853">
    <property type="protein sequence ID" value="AIX13931.1"/>
    <property type="molecule type" value="Genomic_DNA"/>
</dbReference>
<dbReference type="InterPro" id="IPR000118">
    <property type="entry name" value="Granulin"/>
</dbReference>
<evidence type="ECO:0000313" key="32">
    <source>
        <dbReference type="EMBL" id="AIX13907.1"/>
    </source>
</evidence>
<evidence type="ECO:0000313" key="46">
    <source>
        <dbReference type="EMBL" id="AIX13928.1"/>
    </source>
</evidence>
<feature type="non-terminal residue" evidence="27">
    <location>
        <position position="219"/>
    </location>
</feature>
<evidence type="ECO:0000256" key="3">
    <source>
        <dbReference type="ARBA" id="ARBA00022525"/>
    </source>
</evidence>
<evidence type="ECO:0000313" key="17">
    <source>
        <dbReference type="EMBL" id="AIX13892.1"/>
    </source>
</evidence>
<feature type="domain" description="Granulins" evidence="5">
    <location>
        <begin position="73"/>
        <end position="86"/>
    </location>
</feature>
<evidence type="ECO:0000313" key="24">
    <source>
        <dbReference type="EMBL" id="AIX13899.1"/>
    </source>
</evidence>
<dbReference type="EMBL" id="KM880806">
    <property type="protein sequence ID" value="AIX13884.1"/>
    <property type="molecule type" value="Genomic_DNA"/>
</dbReference>
<dbReference type="EMBL" id="KM880831">
    <property type="protein sequence ID" value="AIX13909.1"/>
    <property type="molecule type" value="Genomic_DNA"/>
</dbReference>
<organism evidence="27">
    <name type="scientific">Stegodyphus sarasinorum</name>
    <dbReference type="NCBI Taxonomy" id="1566146"/>
    <lineage>
        <taxon>Eukaryota</taxon>
        <taxon>Metazoa</taxon>
        <taxon>Ecdysozoa</taxon>
        <taxon>Arthropoda</taxon>
        <taxon>Chelicerata</taxon>
        <taxon>Arachnida</taxon>
        <taxon>Araneae</taxon>
        <taxon>Araneomorphae</taxon>
        <taxon>Entelegynae</taxon>
        <taxon>Eresoidea</taxon>
        <taxon>Eresidae</taxon>
        <taxon>Stegodyphus</taxon>
    </lineage>
</organism>
<dbReference type="EMBL" id="KM880835">
    <property type="protein sequence ID" value="AIX13913.1"/>
    <property type="molecule type" value="Genomic_DNA"/>
</dbReference>
<dbReference type="EMBL" id="KM880855">
    <property type="protein sequence ID" value="AIX13933.1"/>
    <property type="molecule type" value="Genomic_DNA"/>
</dbReference>
<evidence type="ECO:0000313" key="27">
    <source>
        <dbReference type="EMBL" id="AIX13902.1"/>
    </source>
</evidence>
<dbReference type="Pfam" id="PF00396">
    <property type="entry name" value="Granulin"/>
    <property type="match status" value="2"/>
</dbReference>
<proteinExistence type="inferred from homology"/>
<dbReference type="EMBL" id="KM880805">
    <property type="protein sequence ID" value="AIX13883.1"/>
    <property type="molecule type" value="Genomic_DNA"/>
</dbReference>
<dbReference type="EMBL" id="KM880815">
    <property type="protein sequence ID" value="AIX13893.1"/>
    <property type="molecule type" value="Genomic_DNA"/>
</dbReference>
<feature type="non-terminal residue" evidence="27">
    <location>
        <position position="1"/>
    </location>
</feature>
<evidence type="ECO:0000313" key="58">
    <source>
        <dbReference type="EMBL" id="AIX13940.1"/>
    </source>
</evidence>
<dbReference type="EMBL" id="KM880845">
    <property type="protein sequence ID" value="AIX13923.1"/>
    <property type="molecule type" value="Genomic_DNA"/>
</dbReference>
<evidence type="ECO:0000313" key="57">
    <source>
        <dbReference type="EMBL" id="AIX13939.1"/>
    </source>
</evidence>
<dbReference type="EMBL" id="KM880804">
    <property type="protein sequence ID" value="AIX13882.1"/>
    <property type="molecule type" value="Genomic_DNA"/>
</dbReference>
<dbReference type="EMBL" id="KM880850">
    <property type="protein sequence ID" value="AIX13928.1"/>
    <property type="molecule type" value="Genomic_DNA"/>
</dbReference>
<evidence type="ECO:0000313" key="29">
    <source>
        <dbReference type="EMBL" id="AIX13904.1"/>
    </source>
</evidence>
<dbReference type="Gene3D" id="2.10.25.160">
    <property type="entry name" value="Granulin"/>
    <property type="match status" value="2"/>
</dbReference>
<dbReference type="EMBL" id="KM880829">
    <property type="protein sequence ID" value="AIX13907.1"/>
    <property type="molecule type" value="Genomic_DNA"/>
</dbReference>
<evidence type="ECO:0000313" key="9">
    <source>
        <dbReference type="EMBL" id="AIX13884.1"/>
    </source>
</evidence>
<reference evidence="27" key="1">
    <citation type="journal article" date="2014" name="J. Evol. Biol.">
        <title>Low genetic diversity and strong but shallow population differentiation suggests genetic homogenization by metapopulation dynamics in a social spider.</title>
        <authorList>
            <person name="Settepani V."/>
            <person name="Bechsgaard J."/>
            <person name="Bilde T."/>
        </authorList>
    </citation>
    <scope>NUCLEOTIDE SEQUENCE</scope>
    <source>
        <strain evidence="9">Ssar109F_A10_1</strain>
        <strain evidence="10">Ssar109F_A13_1</strain>
        <strain evidence="11">Ssar109F_A15_1</strain>
        <strain evidence="12">Ssar109F_A17_7</strain>
        <strain evidence="13">Ssar109F_A19_1</strain>
        <strain evidence="7">Ssar109F_A1_8</strain>
        <strain evidence="14">Ssar109F_A20_1</strain>
        <strain evidence="15">Ssar109F_A21_1</strain>
        <strain evidence="6">Ssar109F_A2_6</strain>
        <strain evidence="8">Ssar109F_A5_7</strain>
        <strain evidence="21">Ssar109F_B10_1</strain>
        <strain evidence="22">Ssar109F_B11_3</strain>
        <strain evidence="23">Ssar109F_B14_4</strain>
        <strain evidence="24">Ssar109F_B15_1</strain>
        <strain evidence="25">Ssar109F_B17_1</strain>
        <strain evidence="16">Ssar109F_B1_9</strain>
        <strain evidence="17">Ssar109F_B2_6</strain>
        <strain evidence="18">Ssar109F_B3_3</strain>
        <strain evidence="19">Ssar109F_B4_6</strain>
        <strain evidence="20">Ssar109F_B9_1</strain>
        <strain evidence="31">Ssar109F_C10_6</strain>
        <strain evidence="32">Ssar109F_C11_2</strain>
        <strain evidence="33">Ssar109F_C12_7</strain>
        <strain evidence="34">Ssar109F_C13_2</strain>
        <strain evidence="35">Ssar109F_C17_1</strain>
        <strain evidence="26">Ssar109F_C1_6</strain>
        <strain evidence="27">Ssar109F_C2_1</strain>
        <strain evidence="28">Ssar109F_C3_1</strain>
        <strain evidence="29">Ssar109F_C7_6</strain>
        <strain evidence="30">Ssar109F_C9_2</strain>
        <strain evidence="37">Ssar109F_D10_1</strain>
        <strain evidence="38">Ssar109F_D12_1</strain>
        <strain evidence="39">Ssar109F_D17_1</strain>
        <strain evidence="40">Ssar109F_D20_1</strain>
        <strain evidence="41">Ssar109F_D24_1</strain>
        <strain evidence="36">Ssar109F_D9_1</strain>
        <strain evidence="48">Ssar109F_E11_1</strain>
        <strain evidence="45">Ssar109F_E14_3</strain>
        <strain evidence="46">Ssar109F_E15_4</strain>
        <strain evidence="47">Ssar109F_E16_10</strain>
        <strain evidence="42">Ssar109F_E1_2</strain>
        <strain evidence="43">Ssar109F_E5_1</strain>
        <strain evidence="44">Ssar109F_E6_1</strain>
        <strain evidence="59">Ssar109F_F2</strain>
        <strain evidence="49">Ssar109F_G17</strain>
        <strain evidence="50">Ssar109F_G22</strain>
        <strain evidence="51">Ssar109F_G35</strain>
        <strain evidence="52">Ssar109F_G36</strain>
        <strain evidence="53">Ssar109F_G37</strain>
        <strain evidence="54">Ssar109F_G38</strain>
        <strain evidence="55">Ssar109F_G39</strain>
        <strain evidence="56">Ssar109F_G40</strain>
        <strain evidence="57">Ssar109F_G41</strain>
        <strain evidence="58">Ssar109F_H1</strain>
    </source>
</reference>
<dbReference type="EMBL" id="KM880816">
    <property type="protein sequence ID" value="AIX13894.1"/>
    <property type="molecule type" value="Genomic_DNA"/>
</dbReference>
<feature type="domain" description="Granulins" evidence="5">
    <location>
        <begin position="1"/>
        <end position="14"/>
    </location>
</feature>